<name>A0A0K6SB38_9ALVE</name>
<sequence length="209" mass="22319">MSEGSFGKGGGAAHLRGNGVLPATLPCLPPLWLCLGIRKVCPGEYVRPPPGWISPEERERERMARRAAARERRREAAALREAERLRSDLVPDENPVLTSDARQTRGSTGRLPNGRTRTLACSRDEGRRLTWQAQEHSDVLEASLRGAIMIIQTDPSSSSSTAPPTGPDPAAPRTTDIGTNQIPGAVEVTTNVSPSRIPSEATGADGEAA</sequence>
<dbReference type="AlphaFoldDB" id="A0A0K6SB38"/>
<feature type="region of interest" description="Disordered" evidence="1">
    <location>
        <begin position="92"/>
        <end position="117"/>
    </location>
</feature>
<dbReference type="EMBL" id="CDMZ01005785">
    <property type="protein sequence ID" value="CUC10836.1"/>
    <property type="molecule type" value="Genomic_DNA"/>
</dbReference>
<evidence type="ECO:0000313" key="2">
    <source>
        <dbReference type="EMBL" id="CUC10836.1"/>
    </source>
</evidence>
<evidence type="ECO:0000256" key="1">
    <source>
        <dbReference type="SAM" id="MobiDB-lite"/>
    </source>
</evidence>
<feature type="region of interest" description="Disordered" evidence="1">
    <location>
        <begin position="154"/>
        <end position="209"/>
    </location>
</feature>
<gene>
    <name evidence="2" type="ORF">Cvel_12760.t2</name>
</gene>
<protein>
    <submittedName>
        <fullName evidence="2">Uncharacterized protein</fullName>
    </submittedName>
</protein>
<reference evidence="2" key="1">
    <citation type="submission" date="2014-11" db="EMBL/GenBank/DDBJ databases">
        <title>Molecular phylogeny of cliff fern family Woodsiaceae with morphological implications.</title>
        <authorList>
            <person name="Shao Y.-Z."/>
            <person name="Wei R."/>
            <person name="Zhang X.-C."/>
        </authorList>
    </citation>
    <scope>NUCLEOTIDE SEQUENCE</scope>
</reference>
<feature type="compositionally biased region" description="Polar residues" evidence="1">
    <location>
        <begin position="177"/>
        <end position="196"/>
    </location>
</feature>
<feature type="compositionally biased region" description="Polar residues" evidence="1">
    <location>
        <begin position="96"/>
        <end position="107"/>
    </location>
</feature>
<accession>A0A0K6SB38</accession>
<proteinExistence type="predicted"/>
<organism evidence="2">
    <name type="scientific">Chromera velia CCMP2878</name>
    <dbReference type="NCBI Taxonomy" id="1169474"/>
    <lineage>
        <taxon>Eukaryota</taxon>
        <taxon>Sar</taxon>
        <taxon>Alveolata</taxon>
        <taxon>Colpodellida</taxon>
        <taxon>Chromeraceae</taxon>
        <taxon>Chromera</taxon>
    </lineage>
</organism>
<dbReference type="VEuPathDB" id="CryptoDB:Cvel_12760"/>
<feature type="compositionally biased region" description="Low complexity" evidence="1">
    <location>
        <begin position="154"/>
        <end position="163"/>
    </location>
</feature>